<dbReference type="GO" id="GO:0004016">
    <property type="term" value="F:adenylate cyclase activity"/>
    <property type="evidence" value="ECO:0007669"/>
    <property type="project" value="TreeGrafter"/>
</dbReference>
<dbReference type="InterPro" id="IPR016032">
    <property type="entry name" value="Sig_transdc_resp-reg_C-effctor"/>
</dbReference>
<dbReference type="PANTHER" id="PTHR16305:SF28">
    <property type="entry name" value="GUANYLATE CYCLASE DOMAIN-CONTAINING PROTEIN"/>
    <property type="match status" value="1"/>
</dbReference>
<dbReference type="Proteomes" id="UP000268652">
    <property type="component" value="Unassembled WGS sequence"/>
</dbReference>
<reference evidence="7 8" key="1">
    <citation type="submission" date="2018-09" db="EMBL/GenBank/DDBJ databases">
        <title>Streptomyces sp. nov. DS1-2, an endophytic actinomycete isolated from roots of Dendrobium scabrilingue.</title>
        <authorList>
            <person name="Kuncharoen N."/>
            <person name="Kudo T."/>
            <person name="Ohkuma M."/>
            <person name="Yuki M."/>
            <person name="Tanasupawat S."/>
        </authorList>
    </citation>
    <scope>NUCLEOTIDE SEQUENCE [LARGE SCALE GENOMIC DNA]</scope>
    <source>
        <strain evidence="5 8">AZ1-7</strain>
        <strain evidence="6 7">DS1-2</strain>
    </source>
</reference>
<keyword evidence="1" id="KW-0547">Nucleotide-binding</keyword>
<sequence length="950" mass="103498">MALVERDYELKLLNELFAETNRGHGRIALISGAVASGKTELLHAFSDACADGGGHVLCATATSADTAVPFGVLRQLVEPLDLPADLAEGLAAPRVGPKALQALTARVLELSEREPLLLCVDDVHHADESSMESLLRLVKRMRSARVMLVLTEAACVWSVHPAFRIELVRQTRFRRFRLTPLSVDGVAEMLAQHLGQPAAWTLARETHHATGGNQLLVRALIEDYTDSVGLPGQVGGYAMGESFGQAVLTCLHRSAPETLDVARAMAVLDTTGSADRVAELLDREPKSVARALQALRSVGLVEGGRFRHSQIRSAIYDALDQHQLTRLHTRAARLLHDGAGGVTDVADHLVAARQVEADWAIAELQRAAERALAEDDEQAALRYAEFALSMCTVARQRAALRMLLTRIEWRSNPEAAARHLPPLFEAQREGHLDTAQTAALLRSVMWHGRTQDATELIERLPHLRTGEAGQPTEPLASTRHWLKHDCPQLLPPETEAAAQPATCGAGATGGAAAPGRATASPPGQQAQAAAVLRAVLGQGRDEDGRLTRVAEQILQTTALSDHTLEAVCSALQTLIYTEQLPMAARWCDSLLDEADARKVTWWQAVLSCCRAEISVRNGELAEAERQALGALRLIGVRGWGVAVGVPVGILLEVATSMGDFDSARKYLREPVPEVMFQTRYGLSYLRARGRYYLATDQLQAALANFRYCGDLMTAWGIDAPAFVPWRSDLAEVYLRLGEQERAQQLAKDQIARSGSRTSRTYGYSLRVLAATANHRARLRMLKESVEVLQARGDRMTLAQALADLSRVHHSLGDFGKARMISRRARRLTKECQAQPTTADEAAARPEKPLVVVADDAEAWTPPAEPGPPVRPPARPEPATGAGGGEVLTLSERRVAALASLGYTNREISGKLHITVSTVEQHLTKVFRKLRVKRRTDLPVDLELRAERSAC</sequence>
<dbReference type="Gene3D" id="3.40.50.300">
    <property type="entry name" value="P-loop containing nucleotide triphosphate hydrolases"/>
    <property type="match status" value="1"/>
</dbReference>
<dbReference type="GO" id="GO:0005524">
    <property type="term" value="F:ATP binding"/>
    <property type="evidence" value="ECO:0007669"/>
    <property type="project" value="UniProtKB-KW"/>
</dbReference>
<dbReference type="PANTHER" id="PTHR16305">
    <property type="entry name" value="TESTICULAR SOLUBLE ADENYLYL CYCLASE"/>
    <property type="match status" value="1"/>
</dbReference>
<evidence type="ECO:0000313" key="8">
    <source>
        <dbReference type="Proteomes" id="UP000275024"/>
    </source>
</evidence>
<comment type="caution">
    <text evidence="5">The sequence shown here is derived from an EMBL/GenBank/DDBJ whole genome shotgun (WGS) entry which is preliminary data.</text>
</comment>
<dbReference type="GO" id="GO:0003677">
    <property type="term" value="F:DNA binding"/>
    <property type="evidence" value="ECO:0007669"/>
    <property type="project" value="InterPro"/>
</dbReference>
<dbReference type="InterPro" id="IPR000792">
    <property type="entry name" value="Tscrpt_reg_LuxR_C"/>
</dbReference>
<dbReference type="Pfam" id="PF13191">
    <property type="entry name" value="AAA_16"/>
    <property type="match status" value="1"/>
</dbReference>
<dbReference type="InterPro" id="IPR036388">
    <property type="entry name" value="WH-like_DNA-bd_sf"/>
</dbReference>
<dbReference type="InterPro" id="IPR011990">
    <property type="entry name" value="TPR-like_helical_dom_sf"/>
</dbReference>
<keyword evidence="7" id="KW-1185">Reference proteome</keyword>
<evidence type="ECO:0000256" key="2">
    <source>
        <dbReference type="ARBA" id="ARBA00022840"/>
    </source>
</evidence>
<evidence type="ECO:0000256" key="3">
    <source>
        <dbReference type="SAM" id="MobiDB-lite"/>
    </source>
</evidence>
<feature type="compositionally biased region" description="Pro residues" evidence="3">
    <location>
        <begin position="862"/>
        <end position="875"/>
    </location>
</feature>
<dbReference type="Pfam" id="PF00196">
    <property type="entry name" value="GerE"/>
    <property type="match status" value="1"/>
</dbReference>
<dbReference type="SMART" id="SM00421">
    <property type="entry name" value="HTH_LUXR"/>
    <property type="match status" value="1"/>
</dbReference>
<dbReference type="EMBL" id="RBDX01000024">
    <property type="protein sequence ID" value="RKN05838.1"/>
    <property type="molecule type" value="Genomic_DNA"/>
</dbReference>
<protein>
    <submittedName>
        <fullName evidence="5">LuxR family transcriptional regulator</fullName>
    </submittedName>
</protein>
<keyword evidence="2" id="KW-0067">ATP-binding</keyword>
<accession>A0A3A9VXZ2</accession>
<dbReference type="SUPFAM" id="SSF52540">
    <property type="entry name" value="P-loop containing nucleoside triphosphate hydrolases"/>
    <property type="match status" value="1"/>
</dbReference>
<dbReference type="GO" id="GO:0006355">
    <property type="term" value="P:regulation of DNA-templated transcription"/>
    <property type="evidence" value="ECO:0007669"/>
    <property type="project" value="InterPro"/>
</dbReference>
<dbReference type="PRINTS" id="PR00038">
    <property type="entry name" value="HTHLUXR"/>
</dbReference>
<dbReference type="Proteomes" id="UP000275024">
    <property type="component" value="Unassembled WGS sequence"/>
</dbReference>
<dbReference type="GO" id="GO:0005737">
    <property type="term" value="C:cytoplasm"/>
    <property type="evidence" value="ECO:0007669"/>
    <property type="project" value="TreeGrafter"/>
</dbReference>
<dbReference type="CDD" id="cd06170">
    <property type="entry name" value="LuxR_C_like"/>
    <property type="match status" value="1"/>
</dbReference>
<dbReference type="AlphaFoldDB" id="A0A3A9VXZ2"/>
<dbReference type="Gene3D" id="1.10.10.10">
    <property type="entry name" value="Winged helix-like DNA-binding domain superfamily/Winged helix DNA-binding domain"/>
    <property type="match status" value="1"/>
</dbReference>
<evidence type="ECO:0000313" key="6">
    <source>
        <dbReference type="EMBL" id="RKN17608.1"/>
    </source>
</evidence>
<dbReference type="EMBL" id="RBDY01000022">
    <property type="protein sequence ID" value="RKN17608.1"/>
    <property type="molecule type" value="Genomic_DNA"/>
</dbReference>
<evidence type="ECO:0000259" key="4">
    <source>
        <dbReference type="PROSITE" id="PS50043"/>
    </source>
</evidence>
<gene>
    <name evidence="6" type="ORF">D7318_23305</name>
    <name evidence="5" type="ORF">D7319_24230</name>
</gene>
<evidence type="ECO:0000256" key="1">
    <source>
        <dbReference type="ARBA" id="ARBA00022741"/>
    </source>
</evidence>
<dbReference type="SUPFAM" id="SSF48452">
    <property type="entry name" value="TPR-like"/>
    <property type="match status" value="1"/>
</dbReference>
<dbReference type="RefSeq" id="WP_120699147.1">
    <property type="nucleotide sequence ID" value="NZ_RBDX01000024.1"/>
</dbReference>
<proteinExistence type="predicted"/>
<dbReference type="SUPFAM" id="SSF46894">
    <property type="entry name" value="C-terminal effector domain of the bipartite response regulators"/>
    <property type="match status" value="1"/>
</dbReference>
<feature type="domain" description="HTH luxR-type" evidence="4">
    <location>
        <begin position="880"/>
        <end position="945"/>
    </location>
</feature>
<dbReference type="InterPro" id="IPR027417">
    <property type="entry name" value="P-loop_NTPase"/>
</dbReference>
<name>A0A3A9VXZ2_9ACTN</name>
<organism evidence="5 8">
    <name type="scientific">Streptomyces radicis</name>
    <dbReference type="NCBI Taxonomy" id="1750517"/>
    <lineage>
        <taxon>Bacteria</taxon>
        <taxon>Bacillati</taxon>
        <taxon>Actinomycetota</taxon>
        <taxon>Actinomycetes</taxon>
        <taxon>Kitasatosporales</taxon>
        <taxon>Streptomycetaceae</taxon>
        <taxon>Streptomyces</taxon>
    </lineage>
</organism>
<dbReference type="InterPro" id="IPR041664">
    <property type="entry name" value="AAA_16"/>
</dbReference>
<dbReference type="Gene3D" id="1.25.40.10">
    <property type="entry name" value="Tetratricopeptide repeat domain"/>
    <property type="match status" value="1"/>
</dbReference>
<evidence type="ECO:0000313" key="7">
    <source>
        <dbReference type="Proteomes" id="UP000268652"/>
    </source>
</evidence>
<evidence type="ECO:0000313" key="5">
    <source>
        <dbReference type="EMBL" id="RKN05838.1"/>
    </source>
</evidence>
<dbReference type="PROSITE" id="PS50043">
    <property type="entry name" value="HTH_LUXR_2"/>
    <property type="match status" value="1"/>
</dbReference>
<feature type="region of interest" description="Disordered" evidence="3">
    <location>
        <begin position="495"/>
        <end position="524"/>
    </location>
</feature>
<feature type="region of interest" description="Disordered" evidence="3">
    <location>
        <begin position="858"/>
        <end position="886"/>
    </location>
</feature>